<name>A0A4R3Q586_RHISU</name>
<evidence type="ECO:0000256" key="1">
    <source>
        <dbReference type="SAM" id="SignalP"/>
    </source>
</evidence>
<dbReference type="Proteomes" id="UP000294576">
    <property type="component" value="Unassembled WGS sequence"/>
</dbReference>
<proteinExistence type="predicted"/>
<protein>
    <submittedName>
        <fullName evidence="2">Uncharacterized protein</fullName>
    </submittedName>
</protein>
<sequence length="119" mass="13295">MKKAAALVLRFFGLLRFDLLAGFASAYPSNGEASQIDMVVVRDGDIEKWACLTCPGGCGKMIALSLNPTRRPKWKVTLDFWNRPTIKPSVHQLNECGCHFWITDGKIDWCPGGRPTRVK</sequence>
<evidence type="ECO:0000313" key="3">
    <source>
        <dbReference type="Proteomes" id="UP000294576"/>
    </source>
</evidence>
<organism evidence="2 3">
    <name type="scientific">Rhizobium sullae</name>
    <name type="common">Rhizobium hedysari</name>
    <dbReference type="NCBI Taxonomy" id="50338"/>
    <lineage>
        <taxon>Bacteria</taxon>
        <taxon>Pseudomonadati</taxon>
        <taxon>Pseudomonadota</taxon>
        <taxon>Alphaproteobacteria</taxon>
        <taxon>Hyphomicrobiales</taxon>
        <taxon>Rhizobiaceae</taxon>
        <taxon>Rhizobium/Agrobacterium group</taxon>
        <taxon>Rhizobium</taxon>
    </lineage>
</organism>
<gene>
    <name evidence="2" type="ORF">EV132_105142</name>
</gene>
<feature type="chain" id="PRO_5020778373" evidence="1">
    <location>
        <begin position="27"/>
        <end position="119"/>
    </location>
</feature>
<dbReference type="AlphaFoldDB" id="A0A4R3Q586"/>
<evidence type="ECO:0000313" key="2">
    <source>
        <dbReference type="EMBL" id="TCU16390.1"/>
    </source>
</evidence>
<dbReference type="EMBL" id="SMBH01000005">
    <property type="protein sequence ID" value="TCU16390.1"/>
    <property type="molecule type" value="Genomic_DNA"/>
</dbReference>
<dbReference type="Pfam" id="PF20137">
    <property type="entry name" value="BubE"/>
    <property type="match status" value="1"/>
</dbReference>
<feature type="signal peptide" evidence="1">
    <location>
        <begin position="1"/>
        <end position="26"/>
    </location>
</feature>
<comment type="caution">
    <text evidence="2">The sequence shown here is derived from an EMBL/GenBank/DDBJ whole genome shotgun (WGS) entry which is preliminary data.</text>
</comment>
<accession>A0A4R3Q586</accession>
<keyword evidence="1" id="KW-0732">Signal</keyword>
<reference evidence="2 3" key="1">
    <citation type="submission" date="2019-03" db="EMBL/GenBank/DDBJ databases">
        <title>Genomic Encyclopedia of Type Strains, Phase IV (KMG-V): Genome sequencing to study the core and pangenomes of soil and plant-associated prokaryotes.</title>
        <authorList>
            <person name="Whitman W."/>
        </authorList>
    </citation>
    <scope>NUCLEOTIDE SEQUENCE [LARGE SCALE GENOMIC DNA]</scope>
    <source>
        <strain evidence="2 3">Hc14</strain>
    </source>
</reference>
<dbReference type="RefSeq" id="WP_132562154.1">
    <property type="nucleotide sequence ID" value="NZ_SMBH01000005.1"/>
</dbReference>
<dbReference type="InterPro" id="IPR045384">
    <property type="entry name" value="DUF6527"/>
</dbReference>